<evidence type="ECO:0000256" key="1">
    <source>
        <dbReference type="SAM" id="MobiDB-lite"/>
    </source>
</evidence>
<keyword evidence="3" id="KW-0732">Signal</keyword>
<evidence type="ECO:0000313" key="6">
    <source>
        <dbReference type="Proteomes" id="UP000332933"/>
    </source>
</evidence>
<reference evidence="5 6" key="1">
    <citation type="submission" date="2019-03" db="EMBL/GenBank/DDBJ databases">
        <authorList>
            <person name="Gaulin E."/>
            <person name="Dumas B."/>
        </authorList>
    </citation>
    <scope>NUCLEOTIDE SEQUENCE [LARGE SCALE GENOMIC DNA]</scope>
    <source>
        <strain evidence="5">CBS 568.67</strain>
    </source>
</reference>
<dbReference type="Proteomes" id="UP000332933">
    <property type="component" value="Unassembled WGS sequence"/>
</dbReference>
<evidence type="ECO:0000313" key="4">
    <source>
        <dbReference type="EMBL" id="KAF0689538.1"/>
    </source>
</evidence>
<reference evidence="4" key="2">
    <citation type="submission" date="2019-06" db="EMBL/GenBank/DDBJ databases">
        <title>Genomics analysis of Aphanomyces spp. identifies a new class of oomycete effector associated with host adaptation.</title>
        <authorList>
            <person name="Gaulin E."/>
        </authorList>
    </citation>
    <scope>NUCLEOTIDE SEQUENCE</scope>
    <source>
        <strain evidence="4">CBS 578.67</strain>
    </source>
</reference>
<keyword evidence="2" id="KW-0472">Membrane</keyword>
<dbReference type="EMBL" id="CAADRA010006460">
    <property type="protein sequence ID" value="VFT95766.1"/>
    <property type="molecule type" value="Genomic_DNA"/>
</dbReference>
<feature type="region of interest" description="Disordered" evidence="1">
    <location>
        <begin position="118"/>
        <end position="207"/>
    </location>
</feature>
<protein>
    <submittedName>
        <fullName evidence="5">Aste57867_19041 protein</fullName>
    </submittedName>
</protein>
<keyword evidence="2" id="KW-0812">Transmembrane</keyword>
<feature type="compositionally biased region" description="Basic and acidic residues" evidence="1">
    <location>
        <begin position="128"/>
        <end position="139"/>
    </location>
</feature>
<organism evidence="5 6">
    <name type="scientific">Aphanomyces stellatus</name>
    <dbReference type="NCBI Taxonomy" id="120398"/>
    <lineage>
        <taxon>Eukaryota</taxon>
        <taxon>Sar</taxon>
        <taxon>Stramenopiles</taxon>
        <taxon>Oomycota</taxon>
        <taxon>Saprolegniomycetes</taxon>
        <taxon>Saprolegniales</taxon>
        <taxon>Verrucalvaceae</taxon>
        <taxon>Aphanomyces</taxon>
    </lineage>
</organism>
<feature type="compositionally biased region" description="Basic residues" evidence="1">
    <location>
        <begin position="192"/>
        <end position="201"/>
    </location>
</feature>
<dbReference type="OrthoDB" id="75859at2759"/>
<gene>
    <name evidence="5" type="primary">Aste57867_19041</name>
    <name evidence="4" type="ORF">As57867_018977</name>
    <name evidence="5" type="ORF">ASTE57867_19041</name>
</gene>
<feature type="transmembrane region" description="Helical" evidence="2">
    <location>
        <begin position="254"/>
        <end position="273"/>
    </location>
</feature>
<dbReference type="EMBL" id="VJMH01006439">
    <property type="protein sequence ID" value="KAF0689538.1"/>
    <property type="molecule type" value="Genomic_DNA"/>
</dbReference>
<dbReference type="AlphaFoldDB" id="A0A485LD37"/>
<feature type="chain" id="PRO_5036116471" evidence="3">
    <location>
        <begin position="20"/>
        <end position="290"/>
    </location>
</feature>
<sequence length="290" mass="33553">MKTTAAFVAFTSAVLTVSAGNLHDPPPRDVKFVDTFAAINKYEGQHPDVASLHDQVRRALMEEKRPEPLVAKNTMEEKYKEMKKLRMEIDMATAHCNDDECYVAARDRLLAHLRAQGKHVPDFPPHAPEQRRTDLREFPPPEEFDLERPPPRAQPKFRSQPHHHEEEDEYDDYDDEEAGDGDYVDEFAYDKRPRHSSRRRAYPSDEDFEERIRQQIKMHMLEAQEEMQTRAQWPRDPPSAPGSMCIPFTSICDLNIVLGLVWTLLVVVVVKVVSREPKGRTKKAPTKKTQ</sequence>
<keyword evidence="2" id="KW-1133">Transmembrane helix</keyword>
<feature type="signal peptide" evidence="3">
    <location>
        <begin position="1"/>
        <end position="19"/>
    </location>
</feature>
<name>A0A485LD37_9STRA</name>
<keyword evidence="6" id="KW-1185">Reference proteome</keyword>
<evidence type="ECO:0000256" key="3">
    <source>
        <dbReference type="SAM" id="SignalP"/>
    </source>
</evidence>
<accession>A0A485LD37</accession>
<feature type="compositionally biased region" description="Acidic residues" evidence="1">
    <location>
        <begin position="166"/>
        <end position="187"/>
    </location>
</feature>
<evidence type="ECO:0000256" key="2">
    <source>
        <dbReference type="SAM" id="Phobius"/>
    </source>
</evidence>
<proteinExistence type="predicted"/>
<evidence type="ECO:0000313" key="5">
    <source>
        <dbReference type="EMBL" id="VFT95766.1"/>
    </source>
</evidence>